<dbReference type="GO" id="GO:0016829">
    <property type="term" value="F:lyase activity"/>
    <property type="evidence" value="ECO:0007669"/>
    <property type="project" value="InterPro"/>
</dbReference>
<feature type="domain" description="MmgE/PrpD N-terminal" evidence="2">
    <location>
        <begin position="10"/>
        <end position="261"/>
    </location>
</feature>
<feature type="domain" description="MmgE/PrpD C-terminal" evidence="3">
    <location>
        <begin position="283"/>
        <end position="453"/>
    </location>
</feature>
<dbReference type="InterPro" id="IPR036148">
    <property type="entry name" value="MmgE/PrpD_sf"/>
</dbReference>
<dbReference type="Pfam" id="PF19305">
    <property type="entry name" value="MmgE_PrpD_C"/>
    <property type="match status" value="1"/>
</dbReference>
<dbReference type="Pfam" id="PF03972">
    <property type="entry name" value="MmgE_PrpD_N"/>
    <property type="match status" value="1"/>
</dbReference>
<sequence>METPPSAASERICRFAETLRYEAIPPDVVEKVKLLALDVIGIALAAHSTPVDAPLRAAARALTGRPKGEEGGDLGPASAVGEKRRMPAAGAALLNGALGHALDFDDTHTLSVIHTAAPVIPAALAGAEAFGKSGREMLRAAVAGFESEIRIGLAAPGRFHARGFHMTAIAGTFGAALAYGLLAGLDGRRLVSALGICGSMAAGLFEYLEDGSPVKALHPGWAAHAGIAAAALAEGGFGGPPTVIEGRFGLLRSHLEGEAFDAAAVASGLGERWETLATAFKPYPCGHVIHAFLDAALRVQRERGFAPEAITSILCHAAPGAIALVLEPAEAKCRPRTEYDAKFSLPYCLGSVLVRGRCGVGEFEGEAIHDPRVLEVASKVSYRREDGFDFPRFLSGRVEIRLKDGSTFAAEEKYQRGCPENPLSVEDLKFKFLDNACRSLSRPRAEALAEAILGLDSLASVEPVAGILRNA</sequence>
<dbReference type="InterPro" id="IPR005656">
    <property type="entry name" value="MmgE_PrpD"/>
</dbReference>
<reference evidence="4" key="1">
    <citation type="submission" date="2020-07" db="EMBL/GenBank/DDBJ databases">
        <title>Huge and variable diversity of episymbiotic CPR bacteria and DPANN archaea in groundwater ecosystems.</title>
        <authorList>
            <person name="He C.Y."/>
            <person name="Keren R."/>
            <person name="Whittaker M."/>
            <person name="Farag I.F."/>
            <person name="Doudna J."/>
            <person name="Cate J.H.D."/>
            <person name="Banfield J.F."/>
        </authorList>
    </citation>
    <scope>NUCLEOTIDE SEQUENCE</scope>
    <source>
        <strain evidence="4">NC_groundwater_763_Ag_S-0.2um_68_21</strain>
    </source>
</reference>
<accession>A0A932I3X9</accession>
<evidence type="ECO:0000259" key="2">
    <source>
        <dbReference type="Pfam" id="PF03972"/>
    </source>
</evidence>
<dbReference type="EMBL" id="JACPUR010000041">
    <property type="protein sequence ID" value="MBI3129440.1"/>
    <property type="molecule type" value="Genomic_DNA"/>
</dbReference>
<gene>
    <name evidence="4" type="ORF">HYZ11_17670</name>
</gene>
<dbReference type="InterPro" id="IPR042183">
    <property type="entry name" value="MmgE/PrpD_sf_1"/>
</dbReference>
<comment type="similarity">
    <text evidence="1">Belongs to the PrpD family.</text>
</comment>
<dbReference type="PANTHER" id="PTHR16943:SF8">
    <property type="entry name" value="2-METHYLCITRATE DEHYDRATASE"/>
    <property type="match status" value="1"/>
</dbReference>
<dbReference type="InterPro" id="IPR045336">
    <property type="entry name" value="MmgE_PrpD_N"/>
</dbReference>
<name>A0A932I3X9_UNCTE</name>
<dbReference type="AlphaFoldDB" id="A0A932I3X9"/>
<dbReference type="Gene3D" id="3.30.1330.120">
    <property type="entry name" value="2-methylcitrate dehydratase PrpD"/>
    <property type="match status" value="1"/>
</dbReference>
<evidence type="ECO:0000256" key="1">
    <source>
        <dbReference type="ARBA" id="ARBA00006174"/>
    </source>
</evidence>
<dbReference type="Proteomes" id="UP000782312">
    <property type="component" value="Unassembled WGS sequence"/>
</dbReference>
<dbReference type="Gene3D" id="1.10.4100.10">
    <property type="entry name" value="2-methylcitrate dehydratase PrpD"/>
    <property type="match status" value="1"/>
</dbReference>
<dbReference type="InterPro" id="IPR042188">
    <property type="entry name" value="MmgE/PrpD_sf_2"/>
</dbReference>
<dbReference type="InterPro" id="IPR045337">
    <property type="entry name" value="MmgE_PrpD_C"/>
</dbReference>
<proteinExistence type="inferred from homology"/>
<organism evidence="4 5">
    <name type="scientific">Tectimicrobiota bacterium</name>
    <dbReference type="NCBI Taxonomy" id="2528274"/>
    <lineage>
        <taxon>Bacteria</taxon>
        <taxon>Pseudomonadati</taxon>
        <taxon>Nitrospinota/Tectimicrobiota group</taxon>
        <taxon>Candidatus Tectimicrobiota</taxon>
    </lineage>
</organism>
<protein>
    <submittedName>
        <fullName evidence="4">MmgE/PrpD family protein</fullName>
    </submittedName>
</protein>
<dbReference type="PANTHER" id="PTHR16943">
    <property type="entry name" value="2-METHYLCITRATE DEHYDRATASE-RELATED"/>
    <property type="match status" value="1"/>
</dbReference>
<evidence type="ECO:0000259" key="3">
    <source>
        <dbReference type="Pfam" id="PF19305"/>
    </source>
</evidence>
<evidence type="ECO:0000313" key="4">
    <source>
        <dbReference type="EMBL" id="MBI3129440.1"/>
    </source>
</evidence>
<comment type="caution">
    <text evidence="4">The sequence shown here is derived from an EMBL/GenBank/DDBJ whole genome shotgun (WGS) entry which is preliminary data.</text>
</comment>
<dbReference type="SUPFAM" id="SSF103378">
    <property type="entry name" value="2-methylcitrate dehydratase PrpD"/>
    <property type="match status" value="1"/>
</dbReference>
<evidence type="ECO:0000313" key="5">
    <source>
        <dbReference type="Proteomes" id="UP000782312"/>
    </source>
</evidence>